<dbReference type="EMBL" id="JANFMP010000002">
    <property type="protein sequence ID" value="MDG4526004.1"/>
    <property type="molecule type" value="Genomic_DNA"/>
</dbReference>
<dbReference type="RefSeq" id="WP_277944251.1">
    <property type="nucleotide sequence ID" value="NZ_JANFMO010000002.1"/>
</dbReference>
<reference evidence="1" key="1">
    <citation type="submission" date="2022-07" db="EMBL/GenBank/DDBJ databases">
        <title>Whole Genome Sequencing of Streptococcus suis.</title>
        <authorList>
            <person name="Dai X."/>
            <person name="Huang J."/>
            <person name="Wang L."/>
        </authorList>
    </citation>
    <scope>NUCLEOTIDE SEQUENCE</scope>
    <source>
        <strain evidence="1">XNB2</strain>
    </source>
</reference>
<accession>A0A9X4RSI4</accession>
<sequence>MQGLFAASGQRPDAVINLDESAYLVGGSAFCQLWAYALKNKTISRRSLLDLVLERIDWSGTVEER</sequence>
<proteinExistence type="predicted"/>
<protein>
    <submittedName>
        <fullName evidence="1">Uncharacterized protein</fullName>
    </submittedName>
</protein>
<name>A0A9X4RSI4_STRSU</name>
<evidence type="ECO:0000313" key="2">
    <source>
        <dbReference type="Proteomes" id="UP001152875"/>
    </source>
</evidence>
<dbReference type="AlphaFoldDB" id="A0A9X4RSI4"/>
<evidence type="ECO:0000313" key="1">
    <source>
        <dbReference type="EMBL" id="MDG4526004.1"/>
    </source>
</evidence>
<comment type="caution">
    <text evidence="1">The sequence shown here is derived from an EMBL/GenBank/DDBJ whole genome shotgun (WGS) entry which is preliminary data.</text>
</comment>
<gene>
    <name evidence="1" type="ORF">NOL13_01045</name>
</gene>
<dbReference type="Proteomes" id="UP001152875">
    <property type="component" value="Unassembled WGS sequence"/>
</dbReference>
<organism evidence="1 2">
    <name type="scientific">Streptococcus suis</name>
    <dbReference type="NCBI Taxonomy" id="1307"/>
    <lineage>
        <taxon>Bacteria</taxon>
        <taxon>Bacillati</taxon>
        <taxon>Bacillota</taxon>
        <taxon>Bacilli</taxon>
        <taxon>Lactobacillales</taxon>
        <taxon>Streptococcaceae</taxon>
        <taxon>Streptococcus</taxon>
    </lineage>
</organism>